<dbReference type="AlphaFoldDB" id="A0A1J8QIJ9"/>
<reference evidence="2 3" key="1">
    <citation type="submission" date="2016-03" db="EMBL/GenBank/DDBJ databases">
        <title>Comparative genomics of the ectomycorrhizal sister species Rhizopogon vinicolor and Rhizopogon vesiculosus (Basidiomycota: Boletales) reveals a divergence of the mating type B locus.</title>
        <authorList>
            <person name="Mujic A.B."/>
            <person name="Kuo A."/>
            <person name="Tritt A."/>
            <person name="Lipzen A."/>
            <person name="Chen C."/>
            <person name="Johnson J."/>
            <person name="Sharma A."/>
            <person name="Barry K."/>
            <person name="Grigoriev I.V."/>
            <person name="Spatafora J.W."/>
        </authorList>
    </citation>
    <scope>NUCLEOTIDE SEQUENCE [LARGE SCALE GENOMIC DNA]</scope>
    <source>
        <strain evidence="2 3">AM-OR11-056</strain>
    </source>
</reference>
<evidence type="ECO:0008006" key="4">
    <source>
        <dbReference type="Google" id="ProtNLM"/>
    </source>
</evidence>
<gene>
    <name evidence="2" type="ORF">AZE42_04894</name>
</gene>
<feature type="transmembrane region" description="Helical" evidence="1">
    <location>
        <begin position="197"/>
        <end position="218"/>
    </location>
</feature>
<sequence>MPSFIINCASAHHTIGIGYGIDILIGWGLYVYSCFSQGKLFSTELVKHTEFAYTAVLIWRLYALYNQSKHLLYVLVSLFLPIVALSIGTSIYVYSLPNALSAIEIVTPNATYCTVNYNVGSTVATYAFVPIICYDVLLVILAVAILVKHLKERRGIKMKPNTYMIRIVHYHIINFVLNMTNQILQALIWTYNLPQPVLSLSILFIYTAPFIIAPRLIISIWDTHAHSECVHVSTTFADCVCWTSPPIPEEYEIDAQVPM</sequence>
<evidence type="ECO:0000313" key="3">
    <source>
        <dbReference type="Proteomes" id="UP000183567"/>
    </source>
</evidence>
<keyword evidence="1" id="KW-0472">Membrane</keyword>
<protein>
    <recommendedName>
        <fullName evidence="4">G-protein coupled receptors family 1 profile domain-containing protein</fullName>
    </recommendedName>
</protein>
<keyword evidence="1" id="KW-1133">Transmembrane helix</keyword>
<comment type="caution">
    <text evidence="2">The sequence shown here is derived from an EMBL/GenBank/DDBJ whole genome shotgun (WGS) entry which is preliminary data.</text>
</comment>
<evidence type="ECO:0000256" key="1">
    <source>
        <dbReference type="SAM" id="Phobius"/>
    </source>
</evidence>
<accession>A0A1J8QIJ9</accession>
<organism evidence="2 3">
    <name type="scientific">Rhizopogon vesiculosus</name>
    <dbReference type="NCBI Taxonomy" id="180088"/>
    <lineage>
        <taxon>Eukaryota</taxon>
        <taxon>Fungi</taxon>
        <taxon>Dikarya</taxon>
        <taxon>Basidiomycota</taxon>
        <taxon>Agaricomycotina</taxon>
        <taxon>Agaricomycetes</taxon>
        <taxon>Agaricomycetidae</taxon>
        <taxon>Boletales</taxon>
        <taxon>Suillineae</taxon>
        <taxon>Rhizopogonaceae</taxon>
        <taxon>Rhizopogon</taxon>
    </lineage>
</organism>
<keyword evidence="1" id="KW-0812">Transmembrane</keyword>
<feature type="transmembrane region" description="Helical" evidence="1">
    <location>
        <begin position="126"/>
        <end position="147"/>
    </location>
</feature>
<dbReference type="OrthoDB" id="2745134at2759"/>
<feature type="transmembrane region" description="Helical" evidence="1">
    <location>
        <begin position="71"/>
        <end position="94"/>
    </location>
</feature>
<name>A0A1J8QIJ9_9AGAM</name>
<dbReference type="EMBL" id="LVVM01000538">
    <property type="protein sequence ID" value="OJA20463.1"/>
    <property type="molecule type" value="Genomic_DNA"/>
</dbReference>
<dbReference type="Proteomes" id="UP000183567">
    <property type="component" value="Unassembled WGS sequence"/>
</dbReference>
<proteinExistence type="predicted"/>
<evidence type="ECO:0000313" key="2">
    <source>
        <dbReference type="EMBL" id="OJA20463.1"/>
    </source>
</evidence>
<keyword evidence="3" id="KW-1185">Reference proteome</keyword>
<feature type="transmembrane region" description="Helical" evidence="1">
    <location>
        <begin position="168"/>
        <end position="191"/>
    </location>
</feature>